<comment type="similarity">
    <text evidence="1">Belongs to the LysR transcriptional regulatory family.</text>
</comment>
<dbReference type="STRING" id="1246995.AFR_03810"/>
<dbReference type="PRINTS" id="PR00039">
    <property type="entry name" value="HTHLYSR"/>
</dbReference>
<dbReference type="Gene3D" id="1.10.10.10">
    <property type="entry name" value="Winged helix-like DNA-binding domain superfamily/Winged helix DNA-binding domain"/>
    <property type="match status" value="1"/>
</dbReference>
<feature type="compositionally biased region" description="Basic and acidic residues" evidence="5">
    <location>
        <begin position="421"/>
        <end position="439"/>
    </location>
</feature>
<feature type="domain" description="HTH lysR-type" evidence="6">
    <location>
        <begin position="1"/>
        <end position="58"/>
    </location>
</feature>
<feature type="region of interest" description="Disordered" evidence="5">
    <location>
        <begin position="414"/>
        <end position="444"/>
    </location>
</feature>
<dbReference type="eggNOG" id="COG0583">
    <property type="taxonomic scope" value="Bacteria"/>
</dbReference>
<gene>
    <name evidence="7" type="ORF">AFR_03810</name>
</gene>
<dbReference type="CDD" id="cd08436">
    <property type="entry name" value="PBP2_LTTR_like_3"/>
    <property type="match status" value="1"/>
</dbReference>
<evidence type="ECO:0000313" key="7">
    <source>
        <dbReference type="EMBL" id="AGZ39051.1"/>
    </source>
</evidence>
<dbReference type="PATRIC" id="fig|1246995.3.peg.769"/>
<dbReference type="FunFam" id="1.10.10.10:FF:000001">
    <property type="entry name" value="LysR family transcriptional regulator"/>
    <property type="match status" value="1"/>
</dbReference>
<dbReference type="InterPro" id="IPR036388">
    <property type="entry name" value="WH-like_DNA-bd_sf"/>
</dbReference>
<evidence type="ECO:0000256" key="5">
    <source>
        <dbReference type="SAM" id="MobiDB-lite"/>
    </source>
</evidence>
<dbReference type="KEGG" id="afs:AFR_03810"/>
<evidence type="ECO:0000256" key="3">
    <source>
        <dbReference type="ARBA" id="ARBA00023125"/>
    </source>
</evidence>
<dbReference type="InterPro" id="IPR005119">
    <property type="entry name" value="LysR_subst-bd"/>
</dbReference>
<dbReference type="PANTHER" id="PTHR30346:SF28">
    <property type="entry name" value="HTH-TYPE TRANSCRIPTIONAL REGULATOR CYNR"/>
    <property type="match status" value="1"/>
</dbReference>
<dbReference type="EMBL" id="CP006272">
    <property type="protein sequence ID" value="AGZ39051.1"/>
    <property type="molecule type" value="Genomic_DNA"/>
</dbReference>
<dbReference type="GO" id="GO:0003677">
    <property type="term" value="F:DNA binding"/>
    <property type="evidence" value="ECO:0007669"/>
    <property type="project" value="UniProtKB-KW"/>
</dbReference>
<dbReference type="Gene3D" id="3.40.190.290">
    <property type="match status" value="1"/>
</dbReference>
<reference evidence="7 8" key="1">
    <citation type="journal article" date="2014" name="J. Biotechnol.">
        <title>Complete genome sequence of the actinobacterium Actinoplanes friuliensis HAG 010964, producer of the lipopeptide antibiotic friulimycin.</title>
        <authorList>
            <person name="Ruckert C."/>
            <person name="Szczepanowski R."/>
            <person name="Albersmeier A."/>
            <person name="Goesmann A."/>
            <person name="Fischer N."/>
            <person name="Steinkamper A."/>
            <person name="Puhler A."/>
            <person name="Biener R."/>
            <person name="Schwartz D."/>
            <person name="Kalinowski J."/>
        </authorList>
    </citation>
    <scope>NUCLEOTIDE SEQUENCE [LARGE SCALE GENOMIC DNA]</scope>
    <source>
        <strain evidence="7 8">DSM 7358</strain>
    </source>
</reference>
<dbReference type="OrthoDB" id="3181812at2"/>
<evidence type="ECO:0000313" key="8">
    <source>
        <dbReference type="Proteomes" id="UP000017746"/>
    </source>
</evidence>
<keyword evidence="4" id="KW-0804">Transcription</keyword>
<dbReference type="PANTHER" id="PTHR30346">
    <property type="entry name" value="TRANSCRIPTIONAL DUAL REGULATOR HCAR-RELATED"/>
    <property type="match status" value="1"/>
</dbReference>
<dbReference type="InterPro" id="IPR000847">
    <property type="entry name" value="LysR_HTH_N"/>
</dbReference>
<evidence type="ECO:0000256" key="1">
    <source>
        <dbReference type="ARBA" id="ARBA00009437"/>
    </source>
</evidence>
<dbReference type="Pfam" id="PF03466">
    <property type="entry name" value="LysR_substrate"/>
    <property type="match status" value="1"/>
</dbReference>
<name>U5VTV4_9ACTN</name>
<accession>U5VTV4</accession>
<dbReference type="GO" id="GO:0032993">
    <property type="term" value="C:protein-DNA complex"/>
    <property type="evidence" value="ECO:0007669"/>
    <property type="project" value="TreeGrafter"/>
</dbReference>
<dbReference type="HOGENOM" id="CLU_524438_0_0_11"/>
<sequence length="519" mass="55140">MDLRQLEYFVAVAEEANFTRAADRVHITQSGVSAQIRQFERELGADLFDRSARLVRLTPAGAAALPHARSALAAAQAIRHACDEVNGLVRGRLRLGMITGCTVTPLFDALASFHERHPRIEIALDEANSDVLIDSVRAGSLDIALVGSAGEPPDGLESMTIVSEGLIAAVPADHPLAERESVPLRRLTAYPLICLPVGTGIRGVLDQACAAAGLRPTVALQATAPGAVADLAARGLGVAVLSASMATDHEELRAIPIEKVELPALLALVWRKGDSTVVRALLPHCHQAFGITASPSTPSTPERWREDVAAVARSARARATSDGCHPAWHYAESALPTAGDLGLLTPSTPVENIPRCCLLSLRVFRLHGQRHGKPPERQPPKAVDLHISVGLHGVPGSNPPLLLNTPYPQPGLISPQVPNIDRNRPSIDQRDPPGDRHAGDPAVQNNAATIDVLAGVREDKDRNLPLLGGGFVLHVPAIGGGAAEQNTNDQRDEGKGVLLLRLLHNRPVQIDHMHTVPSP</sequence>
<evidence type="ECO:0000259" key="6">
    <source>
        <dbReference type="PROSITE" id="PS50931"/>
    </source>
</evidence>
<proteinExistence type="inferred from homology"/>
<dbReference type="AlphaFoldDB" id="U5VTV4"/>
<dbReference type="SUPFAM" id="SSF46785">
    <property type="entry name" value="Winged helix' DNA-binding domain"/>
    <property type="match status" value="1"/>
</dbReference>
<keyword evidence="8" id="KW-1185">Reference proteome</keyword>
<dbReference type="Proteomes" id="UP000017746">
    <property type="component" value="Chromosome"/>
</dbReference>
<protein>
    <submittedName>
        <fullName evidence="7">LysR family transcriptional regulator</fullName>
    </submittedName>
</protein>
<dbReference type="Pfam" id="PF00126">
    <property type="entry name" value="HTH_1"/>
    <property type="match status" value="1"/>
</dbReference>
<keyword evidence="3" id="KW-0238">DNA-binding</keyword>
<keyword evidence="2" id="KW-0805">Transcription regulation</keyword>
<evidence type="ECO:0000256" key="4">
    <source>
        <dbReference type="ARBA" id="ARBA00023163"/>
    </source>
</evidence>
<evidence type="ECO:0000256" key="2">
    <source>
        <dbReference type="ARBA" id="ARBA00023015"/>
    </source>
</evidence>
<dbReference type="GO" id="GO:0003700">
    <property type="term" value="F:DNA-binding transcription factor activity"/>
    <property type="evidence" value="ECO:0007669"/>
    <property type="project" value="InterPro"/>
</dbReference>
<dbReference type="SUPFAM" id="SSF53850">
    <property type="entry name" value="Periplasmic binding protein-like II"/>
    <property type="match status" value="1"/>
</dbReference>
<dbReference type="PROSITE" id="PS50931">
    <property type="entry name" value="HTH_LYSR"/>
    <property type="match status" value="1"/>
</dbReference>
<dbReference type="InterPro" id="IPR036390">
    <property type="entry name" value="WH_DNA-bd_sf"/>
</dbReference>
<organism evidence="7 8">
    <name type="scientific">Actinoplanes friuliensis DSM 7358</name>
    <dbReference type="NCBI Taxonomy" id="1246995"/>
    <lineage>
        <taxon>Bacteria</taxon>
        <taxon>Bacillati</taxon>
        <taxon>Actinomycetota</taxon>
        <taxon>Actinomycetes</taxon>
        <taxon>Micromonosporales</taxon>
        <taxon>Micromonosporaceae</taxon>
        <taxon>Actinoplanes</taxon>
    </lineage>
</organism>